<protein>
    <submittedName>
        <fullName evidence="1">Uncharacterized protein</fullName>
    </submittedName>
</protein>
<dbReference type="AlphaFoldDB" id="A0A9Q0M8E8"/>
<keyword evidence="2" id="KW-1185">Reference proteome</keyword>
<dbReference type="Proteomes" id="UP001142055">
    <property type="component" value="Chromosome 2"/>
</dbReference>
<name>A0A9Q0M8E8_BLOTA</name>
<sequence length="260" mass="30273">MSEKFQLEETISFAIFDLVTNCYTIMVVTEMGICATNQLNNEFDQWTWYEVKSVSLNCERKQRIKMKKLNGQKRKFRLLSNAEVDRFFDAVQFYNSTKKPLFSFKRKLILDHKKQKKWNACLPELRPRIKSNNNEDVWDKIRILNSSGNLIDLEELKLRYKNADKNGEEVFPPEVHGSNIVTGAELSTRSLRSRKLCINELNELFENQIVKPSDIRNSVKNVNNVTSKDNLKESPINEIKNESIESIEIIGSIESIESTE</sequence>
<organism evidence="1 2">
    <name type="scientific">Blomia tropicalis</name>
    <name type="common">Mite</name>
    <dbReference type="NCBI Taxonomy" id="40697"/>
    <lineage>
        <taxon>Eukaryota</taxon>
        <taxon>Metazoa</taxon>
        <taxon>Ecdysozoa</taxon>
        <taxon>Arthropoda</taxon>
        <taxon>Chelicerata</taxon>
        <taxon>Arachnida</taxon>
        <taxon>Acari</taxon>
        <taxon>Acariformes</taxon>
        <taxon>Sarcoptiformes</taxon>
        <taxon>Astigmata</taxon>
        <taxon>Glycyphagoidea</taxon>
        <taxon>Echimyopodidae</taxon>
        <taxon>Blomia</taxon>
    </lineage>
</organism>
<proteinExistence type="predicted"/>
<comment type="caution">
    <text evidence="1">The sequence shown here is derived from an EMBL/GenBank/DDBJ whole genome shotgun (WGS) entry which is preliminary data.</text>
</comment>
<evidence type="ECO:0000313" key="2">
    <source>
        <dbReference type="Proteomes" id="UP001142055"/>
    </source>
</evidence>
<gene>
    <name evidence="1" type="ORF">RDWZM_004952</name>
</gene>
<reference evidence="1" key="1">
    <citation type="submission" date="2022-12" db="EMBL/GenBank/DDBJ databases">
        <title>Genome assemblies of Blomia tropicalis.</title>
        <authorList>
            <person name="Cui Y."/>
        </authorList>
    </citation>
    <scope>NUCLEOTIDE SEQUENCE</scope>
    <source>
        <tissue evidence="1">Adult mites</tissue>
    </source>
</reference>
<dbReference type="EMBL" id="JAPWDV010000002">
    <property type="protein sequence ID" value="KAJ6219140.1"/>
    <property type="molecule type" value="Genomic_DNA"/>
</dbReference>
<accession>A0A9Q0M8E8</accession>
<evidence type="ECO:0000313" key="1">
    <source>
        <dbReference type="EMBL" id="KAJ6219140.1"/>
    </source>
</evidence>